<feature type="region of interest" description="N-terminal hotdog fold" evidence="5">
    <location>
        <begin position="1283"/>
        <end position="1413"/>
    </location>
</feature>
<dbReference type="InterPro" id="IPR018201">
    <property type="entry name" value="Ketoacyl_synth_AS"/>
</dbReference>
<dbReference type="InterPro" id="IPR014031">
    <property type="entry name" value="Ketoacyl_synth_C"/>
</dbReference>
<dbReference type="InterPro" id="IPR036736">
    <property type="entry name" value="ACP-like_sf"/>
</dbReference>
<evidence type="ECO:0000256" key="6">
    <source>
        <dbReference type="SAM" id="MobiDB-lite"/>
    </source>
</evidence>
<dbReference type="InterPro" id="IPR001227">
    <property type="entry name" value="Ac_transferase_dom_sf"/>
</dbReference>
<protein>
    <recommendedName>
        <fullName evidence="12">Carrier domain-containing protein</fullName>
    </recommendedName>
</protein>
<dbReference type="Pfam" id="PF02801">
    <property type="entry name" value="Ketoacyl-synt_C"/>
    <property type="match status" value="1"/>
</dbReference>
<evidence type="ECO:0000256" key="1">
    <source>
        <dbReference type="ARBA" id="ARBA00022450"/>
    </source>
</evidence>
<dbReference type="CDD" id="cd00833">
    <property type="entry name" value="PKS"/>
    <property type="match status" value="1"/>
</dbReference>
<dbReference type="Gene3D" id="3.30.70.3290">
    <property type="match status" value="1"/>
</dbReference>
<dbReference type="Gene3D" id="3.10.129.110">
    <property type="entry name" value="Polyketide synthase dehydratase"/>
    <property type="match status" value="1"/>
</dbReference>
<dbReference type="InterPro" id="IPR049900">
    <property type="entry name" value="PKS_mFAS_DH"/>
</dbReference>
<dbReference type="PROSITE" id="PS00012">
    <property type="entry name" value="PHOSPHOPANTETHEINE"/>
    <property type="match status" value="1"/>
</dbReference>
<dbReference type="InterPro" id="IPR009081">
    <property type="entry name" value="PP-bd_ACP"/>
</dbReference>
<dbReference type="InterPro" id="IPR014043">
    <property type="entry name" value="Acyl_transferase_dom"/>
</dbReference>
<dbReference type="PANTHER" id="PTHR43775">
    <property type="entry name" value="FATTY ACID SYNTHASE"/>
    <property type="match status" value="1"/>
</dbReference>
<dbReference type="Pfam" id="PF00975">
    <property type="entry name" value="Thioesterase"/>
    <property type="match status" value="1"/>
</dbReference>
<evidence type="ECO:0000259" key="9">
    <source>
        <dbReference type="PROSITE" id="PS52019"/>
    </source>
</evidence>
<dbReference type="Gene3D" id="3.40.50.1820">
    <property type="entry name" value="alpha/beta hydrolase"/>
    <property type="match status" value="1"/>
</dbReference>
<evidence type="ECO:0000313" key="11">
    <source>
        <dbReference type="Proteomes" id="UP001305414"/>
    </source>
</evidence>
<feature type="domain" description="PKS/mFAS DH" evidence="9">
    <location>
        <begin position="1283"/>
        <end position="1578"/>
    </location>
</feature>
<dbReference type="SUPFAM" id="SSF52151">
    <property type="entry name" value="FabD/lysophospholipase-like"/>
    <property type="match status" value="1"/>
</dbReference>
<evidence type="ECO:0000256" key="3">
    <source>
        <dbReference type="ARBA" id="ARBA00022679"/>
    </source>
</evidence>
<dbReference type="Gene3D" id="3.40.47.10">
    <property type="match status" value="1"/>
</dbReference>
<dbReference type="Gene3D" id="3.30.70.250">
    <property type="entry name" value="Malonyl-CoA ACP transacylase, ACP-binding"/>
    <property type="match status" value="1"/>
</dbReference>
<dbReference type="SUPFAM" id="SSF53474">
    <property type="entry name" value="alpha/beta-Hydrolases"/>
    <property type="match status" value="1"/>
</dbReference>
<dbReference type="Proteomes" id="UP001305414">
    <property type="component" value="Unassembled WGS sequence"/>
</dbReference>
<gene>
    <name evidence="10" type="ORF">RRF57_007192</name>
</gene>
<evidence type="ECO:0000259" key="7">
    <source>
        <dbReference type="PROSITE" id="PS50075"/>
    </source>
</evidence>
<feature type="region of interest" description="Disordered" evidence="6">
    <location>
        <begin position="1681"/>
        <end position="1707"/>
    </location>
</feature>
<feature type="domain" description="Carrier" evidence="7">
    <location>
        <begin position="1713"/>
        <end position="1791"/>
    </location>
</feature>
<reference evidence="10 11" key="1">
    <citation type="submission" date="2023-10" db="EMBL/GenBank/DDBJ databases">
        <title>Draft genome sequence of Xylaria bambusicola isolate GMP-LS, the root and basal stem rot pathogen of sugarcane in Indonesia.</title>
        <authorList>
            <person name="Selvaraj P."/>
            <person name="Muralishankar V."/>
            <person name="Muruganantham S."/>
            <person name="Sp S."/>
            <person name="Haryani S."/>
            <person name="Lau K.J.X."/>
            <person name="Naqvi N.I."/>
        </authorList>
    </citation>
    <scope>NUCLEOTIDE SEQUENCE [LARGE SCALE GENOMIC DNA]</scope>
    <source>
        <strain evidence="10">GMP-LS</strain>
    </source>
</reference>
<dbReference type="Pfam" id="PF00550">
    <property type="entry name" value="PP-binding"/>
    <property type="match status" value="2"/>
</dbReference>
<dbReference type="Pfam" id="PF00109">
    <property type="entry name" value="ketoacyl-synt"/>
    <property type="match status" value="1"/>
</dbReference>
<evidence type="ECO:0000256" key="2">
    <source>
        <dbReference type="ARBA" id="ARBA00022553"/>
    </source>
</evidence>
<feature type="active site" description="Proton donor; for dehydratase activity" evidence="5">
    <location>
        <position position="1493"/>
    </location>
</feature>
<dbReference type="Pfam" id="PF22621">
    <property type="entry name" value="CurL-like_PKS_C"/>
    <property type="match status" value="1"/>
</dbReference>
<dbReference type="Pfam" id="PF16073">
    <property type="entry name" value="SAT"/>
    <property type="match status" value="1"/>
</dbReference>
<keyword evidence="2" id="KW-0597">Phosphoprotein</keyword>
<feature type="active site" description="Proton acceptor; for dehydratase activity" evidence="5">
    <location>
        <position position="1314"/>
    </location>
</feature>
<dbReference type="InterPro" id="IPR032088">
    <property type="entry name" value="SAT"/>
</dbReference>
<dbReference type="GO" id="GO:0044550">
    <property type="term" value="P:secondary metabolite biosynthetic process"/>
    <property type="evidence" value="ECO:0007669"/>
    <property type="project" value="TreeGrafter"/>
</dbReference>
<feature type="domain" description="Carrier" evidence="7">
    <location>
        <begin position="1604"/>
        <end position="1681"/>
    </location>
</feature>
<evidence type="ECO:0000313" key="10">
    <source>
        <dbReference type="EMBL" id="KAK5631478.1"/>
    </source>
</evidence>
<feature type="compositionally biased region" description="Polar residues" evidence="6">
    <location>
        <begin position="1681"/>
        <end position="1693"/>
    </location>
</feature>
<evidence type="ECO:0008006" key="12">
    <source>
        <dbReference type="Google" id="ProtNLM"/>
    </source>
</evidence>
<dbReference type="Pfam" id="PF21089">
    <property type="entry name" value="PKS_DH_N"/>
    <property type="match status" value="1"/>
</dbReference>
<dbReference type="GO" id="GO:0006633">
    <property type="term" value="P:fatty acid biosynthetic process"/>
    <property type="evidence" value="ECO:0007669"/>
    <property type="project" value="InterPro"/>
</dbReference>
<evidence type="ECO:0000259" key="8">
    <source>
        <dbReference type="PROSITE" id="PS52004"/>
    </source>
</evidence>
<dbReference type="PANTHER" id="PTHR43775:SF37">
    <property type="entry name" value="SI:DKEY-61P9.11"/>
    <property type="match status" value="1"/>
</dbReference>
<dbReference type="Gene3D" id="3.40.366.10">
    <property type="entry name" value="Malonyl-Coenzyme A Acyl Carrier Protein, domain 2"/>
    <property type="match status" value="3"/>
</dbReference>
<dbReference type="InterPro" id="IPR016036">
    <property type="entry name" value="Malonyl_transacylase_ACP-bd"/>
</dbReference>
<dbReference type="PROSITE" id="PS52019">
    <property type="entry name" value="PKS_MFAS_DH"/>
    <property type="match status" value="1"/>
</dbReference>
<dbReference type="GO" id="GO:0004315">
    <property type="term" value="F:3-oxoacyl-[acyl-carrier-protein] synthase activity"/>
    <property type="evidence" value="ECO:0007669"/>
    <property type="project" value="InterPro"/>
</dbReference>
<comment type="caution">
    <text evidence="10">The sequence shown here is derived from an EMBL/GenBank/DDBJ whole genome shotgun (WGS) entry which is preliminary data.</text>
</comment>
<dbReference type="SMART" id="SM00827">
    <property type="entry name" value="PKS_AT"/>
    <property type="match status" value="1"/>
</dbReference>
<dbReference type="EMBL" id="JAWHQM010000019">
    <property type="protein sequence ID" value="KAK5631478.1"/>
    <property type="molecule type" value="Genomic_DNA"/>
</dbReference>
<accession>A0AAN7ZAB0</accession>
<feature type="domain" description="Ketosynthase family 3 (KS3)" evidence="8">
    <location>
        <begin position="384"/>
        <end position="799"/>
    </location>
</feature>
<dbReference type="InterPro" id="IPR020841">
    <property type="entry name" value="PKS_Beta-ketoAc_synthase_dom"/>
</dbReference>
<evidence type="ECO:0000256" key="5">
    <source>
        <dbReference type="PROSITE-ProRule" id="PRU01363"/>
    </source>
</evidence>
<dbReference type="InterPro" id="IPR029058">
    <property type="entry name" value="AB_hydrolase_fold"/>
</dbReference>
<dbReference type="SMART" id="SM00825">
    <property type="entry name" value="PKS_KS"/>
    <property type="match status" value="1"/>
</dbReference>
<feature type="region of interest" description="C-terminal hotdog fold" evidence="5">
    <location>
        <begin position="1432"/>
        <end position="1578"/>
    </location>
</feature>
<dbReference type="InterPro" id="IPR016035">
    <property type="entry name" value="Acyl_Trfase/lysoPLipase"/>
</dbReference>
<dbReference type="PROSITE" id="PS52004">
    <property type="entry name" value="KS3_2"/>
    <property type="match status" value="1"/>
</dbReference>
<keyword evidence="11" id="KW-1185">Reference proteome</keyword>
<dbReference type="PROSITE" id="PS50075">
    <property type="entry name" value="CARRIER"/>
    <property type="match status" value="2"/>
</dbReference>
<keyword evidence="3" id="KW-0808">Transferase</keyword>
<dbReference type="InterPro" id="IPR001031">
    <property type="entry name" value="Thioesterase"/>
</dbReference>
<feature type="compositionally biased region" description="Polar residues" evidence="6">
    <location>
        <begin position="1799"/>
        <end position="1821"/>
    </location>
</feature>
<keyword evidence="1" id="KW-0596">Phosphopantetheine</keyword>
<dbReference type="Pfam" id="PF00698">
    <property type="entry name" value="Acyl_transf_1"/>
    <property type="match status" value="1"/>
</dbReference>
<dbReference type="InterPro" id="IPR050091">
    <property type="entry name" value="PKS_NRPS_Biosynth_Enz"/>
</dbReference>
<dbReference type="PROSITE" id="PS00606">
    <property type="entry name" value="KS3_1"/>
    <property type="match status" value="1"/>
</dbReference>
<dbReference type="InterPro" id="IPR042104">
    <property type="entry name" value="PKS_dehydratase_sf"/>
</dbReference>
<dbReference type="Gene3D" id="1.10.1200.10">
    <property type="entry name" value="ACP-like"/>
    <property type="match status" value="2"/>
</dbReference>
<dbReference type="SUPFAM" id="SSF53901">
    <property type="entry name" value="Thiolase-like"/>
    <property type="match status" value="1"/>
</dbReference>
<sequence>METSLPSDILIFGGQGSKLHLSDRGTVETLRRHLGVTQPLWDLFLQQCLDEFHSECGSSIEEATSILGVNPDKFYEDAEALLFPSEEVLSHPIAETISLYLRQVLELVVFAAQSDVPARVVEVTGVCTGLLPAILAASTVSYKSRDFLDLSLQGFRLAFWIGLRSAAACSRVLGHQSQDSSAWIHSVFGWSTTELETALTKFLTEKHTEVNRCIQISAIFEDDVHSLSGPPHVLAEFQNSHIPPSIRHRTAHVHGFYHGGLQMEAVVAQLLIDVEKRHIDFPSWDTLRSSLRSSTTGVLITKSSSSLSLLETFLRNVFVEVCDWKISSTSLFHDTSTCLSRDPNATFRVLCFGPGTKSLVRSAPQHSRLSIIDKPIIPTDDKMDDMIAVVGMSLNYPDANDQEQLWRLLENAQCTASNIPSSRFDASEKLGDRLGNFLDDPFQFDPQFFNISPREARSMDPQQRLLLHAAFEALEDSGYSPDSTPTFQRESFGVYAGIATGDYVDNLRHNVDVHYSTGTLRSFLSGRISYAFGFLGPSIVVDTACSSSLVALYQACQALRSGECTAALAGGVNTISSPDMYTGLARAHFLSPNGQCKPFDASADGYCRAEGCGMVVLKKLSSAIEENDRIYGIIRGIGINQCGRAKSITHPDSTAQAALFNKILTSTRTAPDTISVVEAHGTGTQAGDYAEVSSLSSTFGPRSQTSPLYLSSIKGNIGHAEAASGVAGLAKLLVMLQQGKIPPQASFKTLNPRFADRMHNIVVPTELTEWKRSAYQAPRRAMLNNFGAAGSNAALILEEYVPKIRVNPKLKISTLERGHHVLNLSAKSEQAMHLLKRRFITYIEAHPEANILDLCYTTNVRRQSYASFRLSVNGSQSRQLLDSLHQSTITQLNSSKRGTRKIIFIFSGQGHAHRGMGAELLSTVPSFRAIADQCDGILSAHGFPLVGPFLSSSDDLDPNNGSTSNVVVTQCALFVLEFALAKMWMQWGLMPDVVVGHSIGEYAAMAIAGILSVKDALLLTAKRAQLISTKCVSDTSGMVTCKSTVGEIGALLNHDDRRFSGLSIACMNSPTDIVVAGPMEPLLHFVNYCKDNGIKAKQLAVHYGFHSSSMDHILDDLKVCTSAIRVNTSKVTFGSSLYGKLLEADERLDPEYFVKHTRESVDFHRVIEDIQNLSSNTELCLIEIGPYPSTESMIQKTMEKASYTFLPSLKPTQSPWETLSRSLSSLYLQDYPVNWREVYDGSRAKFLPTLPRYPLNTSQYYIQFQQPSTQDMELKYKTTKLSLEFLGPATPNHSRRQSSFQTNVTPLAPYIKAHSVAGVPLCPASVLMEVALEAFSVCQGISKTDLHLLENIVFEKPLVYSDHTASELSIQTDVMNDDGKQTNFTLSLRDQHLCAGAINRRSRSDVTDEFTRKSAFVERQRRALKADLKGSVDSFTRKTIYGVIFPRVVAYSEPFLTLKQLSVSESRLEGCGKFQLDGQSLKDNFVCNPVFVDTLLHTPGFMANIYVPADIACICVGIEKAYLPATQDLKDSDLNIYCSLTDLGHSVIADTYVIDTEEKVIAFIEGSCFKKIPLKSFSNHLSRSLNGPIYNTSPVHKRVAPRSASMPNIEQVIQSTVQECCDVVLDPMSDITLAEAGIDSLVFIELTQSIRSRLPQLNIDQASLESCSTLKELTEMVSPVSNQAPSSTRWTSDSEYRSPVSPRDVTNRAIPVPSATETLSPIRIAFTEVCGIPIDIETPTQELATLGFDSLLSIEFSDELKNRLGVSIDDIQHEIPQLTLDQLEEICADRMCSLDNISELSESQATSNSQSTSPTPRTETASPVRAHNLQRIIQRHTIGPEKCDMFLFHDGSGHCSMYSRMVDLNRNITGIYSPDSLLDITRLEDLARFYVNGTDICSSKEVFLGGWSFGGVLAFEVARILGSHNLGPAVKGLIFIDSPPPIDHEPLPQEIISYVLSKYTGAGKTYTSETSKKALETVKKRFHHHATMLQNYHPEPLHDSIPCVILKCSRSMDTKALCNVSYPWISDDDFRTKSVAQWEQLVGRNIPVLNIDCNHFEVFDPKYIGHVSKQFRLACEMLG</sequence>
<organism evidence="10 11">
    <name type="scientific">Xylaria bambusicola</name>
    <dbReference type="NCBI Taxonomy" id="326684"/>
    <lineage>
        <taxon>Eukaryota</taxon>
        <taxon>Fungi</taxon>
        <taxon>Dikarya</taxon>
        <taxon>Ascomycota</taxon>
        <taxon>Pezizomycotina</taxon>
        <taxon>Sordariomycetes</taxon>
        <taxon>Xylariomycetidae</taxon>
        <taxon>Xylariales</taxon>
        <taxon>Xylariaceae</taxon>
        <taxon>Xylaria</taxon>
    </lineage>
</organism>
<dbReference type="GO" id="GO:0004312">
    <property type="term" value="F:fatty acid synthase activity"/>
    <property type="evidence" value="ECO:0007669"/>
    <property type="project" value="TreeGrafter"/>
</dbReference>
<feature type="region of interest" description="Disordered" evidence="6">
    <location>
        <begin position="1799"/>
        <end position="1824"/>
    </location>
</feature>
<keyword evidence="4" id="KW-0511">Multifunctional enzyme</keyword>
<dbReference type="InterPro" id="IPR016039">
    <property type="entry name" value="Thiolase-like"/>
</dbReference>
<dbReference type="SUPFAM" id="SSF47336">
    <property type="entry name" value="ACP-like"/>
    <property type="match status" value="2"/>
</dbReference>
<dbReference type="InterPro" id="IPR049552">
    <property type="entry name" value="PKS_DH_N"/>
</dbReference>
<evidence type="ECO:0000256" key="4">
    <source>
        <dbReference type="ARBA" id="ARBA00023268"/>
    </source>
</evidence>
<proteinExistence type="predicted"/>
<dbReference type="InterPro" id="IPR014030">
    <property type="entry name" value="Ketoacyl_synth_N"/>
</dbReference>
<dbReference type="SUPFAM" id="SSF55048">
    <property type="entry name" value="Probable ACP-binding domain of malonyl-CoA ACP transacylase"/>
    <property type="match status" value="1"/>
</dbReference>
<name>A0AAN7ZAB0_9PEZI</name>
<dbReference type="InterPro" id="IPR006162">
    <property type="entry name" value="Ppantetheine_attach_site"/>
</dbReference>